<dbReference type="AlphaFoldDB" id="A0AAN8G658"/>
<name>A0AAN8G658_PATCE</name>
<evidence type="ECO:0000313" key="2">
    <source>
        <dbReference type="Proteomes" id="UP001347796"/>
    </source>
</evidence>
<protein>
    <submittedName>
        <fullName evidence="1">Uncharacterized protein</fullName>
    </submittedName>
</protein>
<gene>
    <name evidence="1" type="ORF">SNE40_023326</name>
</gene>
<accession>A0AAN8G658</accession>
<evidence type="ECO:0000313" key="1">
    <source>
        <dbReference type="EMBL" id="KAK6166690.1"/>
    </source>
</evidence>
<proteinExistence type="predicted"/>
<sequence length="66" mass="7684">MNVSSAGVGDKGRDNAIKNRWNFPLFWGLKVVKNEFPRYHETPLGSLVPKWLQHVKGNRFFKLGYH</sequence>
<keyword evidence="2" id="KW-1185">Reference proteome</keyword>
<comment type="caution">
    <text evidence="1">The sequence shown here is derived from an EMBL/GenBank/DDBJ whole genome shotgun (WGS) entry which is preliminary data.</text>
</comment>
<reference evidence="1 2" key="1">
    <citation type="submission" date="2024-01" db="EMBL/GenBank/DDBJ databases">
        <title>The genome of the rayed Mediterranean limpet Patella caerulea (Linnaeus, 1758).</title>
        <authorList>
            <person name="Anh-Thu Weber A."/>
            <person name="Halstead-Nussloch G."/>
        </authorList>
    </citation>
    <scope>NUCLEOTIDE SEQUENCE [LARGE SCALE GENOMIC DNA]</scope>
    <source>
        <strain evidence="1">AATW-2023a</strain>
        <tissue evidence="1">Whole specimen</tissue>
    </source>
</reference>
<dbReference type="Proteomes" id="UP001347796">
    <property type="component" value="Unassembled WGS sequence"/>
</dbReference>
<organism evidence="1 2">
    <name type="scientific">Patella caerulea</name>
    <name type="common">Rayed Mediterranean limpet</name>
    <dbReference type="NCBI Taxonomy" id="87958"/>
    <lineage>
        <taxon>Eukaryota</taxon>
        <taxon>Metazoa</taxon>
        <taxon>Spiralia</taxon>
        <taxon>Lophotrochozoa</taxon>
        <taxon>Mollusca</taxon>
        <taxon>Gastropoda</taxon>
        <taxon>Patellogastropoda</taxon>
        <taxon>Patelloidea</taxon>
        <taxon>Patellidae</taxon>
        <taxon>Patella</taxon>
    </lineage>
</organism>
<dbReference type="EMBL" id="JAZGQO010000021">
    <property type="protein sequence ID" value="KAK6166690.1"/>
    <property type="molecule type" value="Genomic_DNA"/>
</dbReference>